<gene>
    <name evidence="1" type="ORF">RirG_070380</name>
</gene>
<evidence type="ECO:0000313" key="1">
    <source>
        <dbReference type="EMBL" id="EXX72322.1"/>
    </source>
</evidence>
<comment type="caution">
    <text evidence="1">The sequence shown here is derived from an EMBL/GenBank/DDBJ whole genome shotgun (WGS) entry which is preliminary data.</text>
</comment>
<protein>
    <submittedName>
        <fullName evidence="1">Uncharacterized protein</fullName>
    </submittedName>
</protein>
<name>A0A015JRY7_RHIIW</name>
<dbReference type="EMBL" id="JEMT01015580">
    <property type="protein sequence ID" value="EXX72322.1"/>
    <property type="molecule type" value="Genomic_DNA"/>
</dbReference>
<keyword evidence="2" id="KW-1185">Reference proteome</keyword>
<dbReference type="HOGENOM" id="CLU_2832472_0_0_1"/>
<dbReference type="AlphaFoldDB" id="A0A015JRY7"/>
<accession>A0A015JRY7</accession>
<proteinExistence type="predicted"/>
<evidence type="ECO:0000313" key="2">
    <source>
        <dbReference type="Proteomes" id="UP000022910"/>
    </source>
</evidence>
<dbReference type="OrthoDB" id="2402052at2759"/>
<dbReference type="Proteomes" id="UP000022910">
    <property type="component" value="Unassembled WGS sequence"/>
</dbReference>
<organism evidence="1 2">
    <name type="scientific">Rhizophagus irregularis (strain DAOM 197198w)</name>
    <name type="common">Glomus intraradices</name>
    <dbReference type="NCBI Taxonomy" id="1432141"/>
    <lineage>
        <taxon>Eukaryota</taxon>
        <taxon>Fungi</taxon>
        <taxon>Fungi incertae sedis</taxon>
        <taxon>Mucoromycota</taxon>
        <taxon>Glomeromycotina</taxon>
        <taxon>Glomeromycetes</taxon>
        <taxon>Glomerales</taxon>
        <taxon>Glomeraceae</taxon>
        <taxon>Rhizophagus</taxon>
    </lineage>
</organism>
<reference evidence="1 2" key="1">
    <citation type="submission" date="2014-02" db="EMBL/GenBank/DDBJ databases">
        <title>Single nucleus genome sequencing reveals high similarity among nuclei of an endomycorrhizal fungus.</title>
        <authorList>
            <person name="Lin K."/>
            <person name="Geurts R."/>
            <person name="Zhang Z."/>
            <person name="Limpens E."/>
            <person name="Saunders D.G."/>
            <person name="Mu D."/>
            <person name="Pang E."/>
            <person name="Cao H."/>
            <person name="Cha H."/>
            <person name="Lin T."/>
            <person name="Zhou Q."/>
            <person name="Shang Y."/>
            <person name="Li Y."/>
            <person name="Ivanov S."/>
            <person name="Sharma T."/>
            <person name="Velzen R.V."/>
            <person name="Ruijter N.D."/>
            <person name="Aanen D.K."/>
            <person name="Win J."/>
            <person name="Kamoun S."/>
            <person name="Bisseling T."/>
            <person name="Huang S."/>
        </authorList>
    </citation>
    <scope>NUCLEOTIDE SEQUENCE [LARGE SCALE GENOMIC DNA]</scope>
    <source>
        <strain evidence="2">DAOM197198w</strain>
    </source>
</reference>
<sequence>MTFTDDKLLAALYYPEYWNRNPASWGSISDWDIYYINQVPGCSKGQAHRTLGFELKVLLQHLRDGS</sequence>